<reference evidence="1 2" key="1">
    <citation type="submission" date="2015-08" db="EMBL/GenBank/DDBJ databases">
        <authorList>
            <person name="Babu N.S."/>
            <person name="Beckwith C.J."/>
            <person name="Beseler K.G."/>
            <person name="Brison A."/>
            <person name="Carone J.V."/>
            <person name="Caskin T.P."/>
            <person name="Diamond M."/>
            <person name="Durham M.E."/>
            <person name="Foxe J.M."/>
            <person name="Go M."/>
            <person name="Henderson B.A."/>
            <person name="Jones I.B."/>
            <person name="McGettigan J.A."/>
            <person name="Micheletti S.J."/>
            <person name="Nasrallah M.E."/>
            <person name="Ortiz D."/>
            <person name="Piller C.R."/>
            <person name="Privatt S.R."/>
            <person name="Schneider S.L."/>
            <person name="Sharp S."/>
            <person name="Smith T.C."/>
            <person name="Stanton J.D."/>
            <person name="Ullery H.E."/>
            <person name="Wilson R.J."/>
            <person name="Serrano M.G."/>
            <person name="Buck G."/>
            <person name="Lee V."/>
            <person name="Wang Y."/>
            <person name="Carvalho R."/>
            <person name="Voegtly L."/>
            <person name="Shi R."/>
            <person name="Duckworth R."/>
            <person name="Johnson A."/>
            <person name="Loviza R."/>
            <person name="Walstead R."/>
            <person name="Shah Z."/>
            <person name="Kiflezghi M."/>
            <person name="Wade K."/>
            <person name="Ball S.L."/>
            <person name="Bradley K.W."/>
            <person name="Asai D.J."/>
            <person name="Bowman C.A."/>
            <person name="Russell D.A."/>
            <person name="Pope W.H."/>
            <person name="Jacobs-Sera D."/>
            <person name="Hendrix R.W."/>
            <person name="Hatfull G.F."/>
        </authorList>
    </citation>
    <scope>NUCLEOTIDE SEQUENCE [LARGE SCALE GENOMIC DNA]</scope>
    <source>
        <strain evidence="1 2">DSM 27648</strain>
    </source>
</reference>
<protein>
    <submittedName>
        <fullName evidence="1">Uncharacterized protein</fullName>
    </submittedName>
</protein>
<proteinExistence type="predicted"/>
<organism evidence="1 2">
    <name type="scientific">Labilithrix luteola</name>
    <dbReference type="NCBI Taxonomy" id="1391654"/>
    <lineage>
        <taxon>Bacteria</taxon>
        <taxon>Pseudomonadati</taxon>
        <taxon>Myxococcota</taxon>
        <taxon>Polyangia</taxon>
        <taxon>Polyangiales</taxon>
        <taxon>Labilitrichaceae</taxon>
        <taxon>Labilithrix</taxon>
    </lineage>
</organism>
<dbReference type="STRING" id="1391654.AKJ09_09000"/>
<evidence type="ECO:0000313" key="1">
    <source>
        <dbReference type="EMBL" id="AKV02337.1"/>
    </source>
</evidence>
<name>A0A0K1Q9K0_9BACT</name>
<dbReference type="EMBL" id="CP012333">
    <property type="protein sequence ID" value="AKV02337.1"/>
    <property type="molecule type" value="Genomic_DNA"/>
</dbReference>
<gene>
    <name evidence="1" type="ORF">AKJ09_09000</name>
</gene>
<keyword evidence="2" id="KW-1185">Reference proteome</keyword>
<evidence type="ECO:0000313" key="2">
    <source>
        <dbReference type="Proteomes" id="UP000064967"/>
    </source>
</evidence>
<dbReference type="AlphaFoldDB" id="A0A0K1Q9K0"/>
<dbReference type="KEGG" id="llu:AKJ09_09000"/>
<dbReference type="Proteomes" id="UP000064967">
    <property type="component" value="Chromosome"/>
</dbReference>
<accession>A0A0K1Q9K0</accession>
<sequence length="164" mass="17037">MFLAALLVSAPSCLGKDPYNPGEPVGAFHVTAKLVSNSCGQASNPWEFDIRLRHEATTLYWVQGSLPVSGTVDASAHAVLRSTGQDVVRAADSHAAGCTVTREDTLDVVLSDATSGLAVDPATTSSFAGTLAYHFGTTSDSDCSDQTTASGASIRRCRATSVTR</sequence>